<feature type="transmembrane region" description="Helical" evidence="1">
    <location>
        <begin position="76"/>
        <end position="108"/>
    </location>
</feature>
<feature type="transmembrane region" description="Helical" evidence="1">
    <location>
        <begin position="120"/>
        <end position="142"/>
    </location>
</feature>
<keyword evidence="3" id="KW-1185">Reference proteome</keyword>
<feature type="transmembrane region" description="Helical" evidence="1">
    <location>
        <begin position="37"/>
        <end position="56"/>
    </location>
</feature>
<protein>
    <recommendedName>
        <fullName evidence="4">Yip1 domain-containing protein</fullName>
    </recommendedName>
</protein>
<evidence type="ECO:0008006" key="4">
    <source>
        <dbReference type="Google" id="ProtNLM"/>
    </source>
</evidence>
<sequence>MSQRASSSTSDWTILQPWRELLGADTISAMIDVVRQYGWLPALFGVALHSLARGVFEYMSDPFVITEGYFFTWWPAALAVSLFFGTFIVIFSWFVYFGLIGVIAGFFSSKHDLAFDTFKFGGYLTAIFAPIFLLGSVIILTVTAPAEGAQVAVENGDDFSEFATTAYSFVHDTPQMHVVQILKAAGWIITGFLMLPIVQHLYEIDEKRSVASVLPVTLAGVLIAFLV</sequence>
<feature type="transmembrane region" description="Helical" evidence="1">
    <location>
        <begin position="178"/>
        <end position="198"/>
    </location>
</feature>
<accession>A0A202EA82</accession>
<feature type="transmembrane region" description="Helical" evidence="1">
    <location>
        <begin position="210"/>
        <end position="226"/>
    </location>
</feature>
<dbReference type="AlphaFoldDB" id="A0A202EA82"/>
<gene>
    <name evidence="2" type="ORF">B2G88_10960</name>
</gene>
<evidence type="ECO:0000313" key="2">
    <source>
        <dbReference type="EMBL" id="OVE84880.1"/>
    </source>
</evidence>
<dbReference type="OrthoDB" id="196866at2157"/>
<evidence type="ECO:0000256" key="1">
    <source>
        <dbReference type="SAM" id="Phobius"/>
    </source>
</evidence>
<proteinExistence type="predicted"/>
<dbReference type="Proteomes" id="UP000196084">
    <property type="component" value="Unassembled WGS sequence"/>
</dbReference>
<dbReference type="RefSeq" id="WP_054862569.1">
    <property type="nucleotide sequence ID" value="NZ_MWPH01000002.1"/>
</dbReference>
<comment type="caution">
    <text evidence="2">The sequence shown here is derived from an EMBL/GenBank/DDBJ whole genome shotgun (WGS) entry which is preliminary data.</text>
</comment>
<keyword evidence="1" id="KW-1133">Transmembrane helix</keyword>
<dbReference type="EMBL" id="MWPH01000002">
    <property type="protein sequence ID" value="OVE84880.1"/>
    <property type="molecule type" value="Genomic_DNA"/>
</dbReference>
<keyword evidence="1" id="KW-0472">Membrane</keyword>
<evidence type="ECO:0000313" key="3">
    <source>
        <dbReference type="Proteomes" id="UP000196084"/>
    </source>
</evidence>
<name>A0A202EA82_9EURY</name>
<keyword evidence="1" id="KW-0812">Transmembrane</keyword>
<reference evidence="2 3" key="1">
    <citation type="submission" date="2017-02" db="EMBL/GenBank/DDBJ databases">
        <title>Natronthermophilus aegyptiacus gen. nov.,sp. nov., an aerobic, extremely halophilic alkalithermophilic archaeon isolated from the athalassohaline Wadi An Natrun, Egypt.</title>
        <authorList>
            <person name="Zhao B."/>
        </authorList>
    </citation>
    <scope>NUCLEOTIDE SEQUENCE [LARGE SCALE GENOMIC DNA]</scope>
    <source>
        <strain evidence="2 3">CGMCC 1.3597</strain>
    </source>
</reference>
<organism evidence="2 3">
    <name type="scientific">Natronolimnobius baerhuensis</name>
    <dbReference type="NCBI Taxonomy" id="253108"/>
    <lineage>
        <taxon>Archaea</taxon>
        <taxon>Methanobacteriati</taxon>
        <taxon>Methanobacteriota</taxon>
        <taxon>Stenosarchaea group</taxon>
        <taxon>Halobacteria</taxon>
        <taxon>Halobacteriales</taxon>
        <taxon>Natrialbaceae</taxon>
        <taxon>Natronolimnobius</taxon>
    </lineage>
</organism>